<feature type="region of interest" description="Disordered" evidence="1">
    <location>
        <begin position="221"/>
        <end position="242"/>
    </location>
</feature>
<proteinExistence type="predicted"/>
<dbReference type="CDD" id="cd00229">
    <property type="entry name" value="SGNH_hydrolase"/>
    <property type="match status" value="1"/>
</dbReference>
<dbReference type="EMBL" id="CXPG01000009">
    <property type="protein sequence ID" value="CTQ31576.1"/>
    <property type="molecule type" value="Genomic_DNA"/>
</dbReference>
<dbReference type="AlphaFoldDB" id="A0A0M6XKA0"/>
<evidence type="ECO:0000259" key="3">
    <source>
        <dbReference type="Pfam" id="PF13472"/>
    </source>
</evidence>
<dbReference type="RefSeq" id="WP_055681043.1">
    <property type="nucleotide sequence ID" value="NZ_CXPG01000009.1"/>
</dbReference>
<dbReference type="SUPFAM" id="SSF52266">
    <property type="entry name" value="SGNH hydrolase"/>
    <property type="match status" value="1"/>
</dbReference>
<dbReference type="Gene3D" id="3.40.50.1110">
    <property type="entry name" value="SGNH hydrolase"/>
    <property type="match status" value="1"/>
</dbReference>
<dbReference type="OrthoDB" id="7840049at2"/>
<feature type="domain" description="SGNH hydrolase-type esterase" evidence="3">
    <location>
        <begin position="27"/>
        <end position="207"/>
    </location>
</feature>
<feature type="chain" id="PRO_5005806879" description="SGNH hydrolase-type esterase domain-containing protein" evidence="2">
    <location>
        <begin position="18"/>
        <end position="242"/>
    </location>
</feature>
<name>A0A0M6XKA0_9RHOB</name>
<organism evidence="4 5">
    <name type="scientific">Jannaschia rubra</name>
    <dbReference type="NCBI Taxonomy" id="282197"/>
    <lineage>
        <taxon>Bacteria</taxon>
        <taxon>Pseudomonadati</taxon>
        <taxon>Pseudomonadota</taxon>
        <taxon>Alphaproteobacteria</taxon>
        <taxon>Rhodobacterales</taxon>
        <taxon>Roseobacteraceae</taxon>
        <taxon>Jannaschia</taxon>
    </lineage>
</organism>
<feature type="signal peptide" evidence="2">
    <location>
        <begin position="1"/>
        <end position="17"/>
    </location>
</feature>
<keyword evidence="5" id="KW-1185">Reference proteome</keyword>
<dbReference type="InterPro" id="IPR013830">
    <property type="entry name" value="SGNH_hydro"/>
</dbReference>
<sequence length="242" mass="25378">MRILSILSLILSACATAAPPPGDAVLAIGDSVMAWNGDHGIPEAVESTLGRPVVDRSQSLARLTNASGLAGVLGFDITRQFRGGDWDWVILTGGGNDLRDTCLTPAEDDVLSGLIDAELTGDVPRLIGHIRTTGAKVAFVGYYDGVEGQPGAFAPCQGAFDTINARMTRLAAERPGVLFFDAGEVIDPRDAGLYDGDFVHPSPRGAALIGRELARRMLTFEEGGRSETSRPSASVARRGATG</sequence>
<dbReference type="STRING" id="282197.SAMN04488517_10185"/>
<evidence type="ECO:0000313" key="4">
    <source>
        <dbReference type="EMBL" id="CTQ31576.1"/>
    </source>
</evidence>
<gene>
    <name evidence="4" type="ORF">JAN5088_00334</name>
</gene>
<reference evidence="4 5" key="1">
    <citation type="submission" date="2015-07" db="EMBL/GenBank/DDBJ databases">
        <authorList>
            <person name="Noorani M."/>
        </authorList>
    </citation>
    <scope>NUCLEOTIDE SEQUENCE [LARGE SCALE GENOMIC DNA]</scope>
    <source>
        <strain evidence="4 5">CECT 5088</strain>
    </source>
</reference>
<evidence type="ECO:0000313" key="5">
    <source>
        <dbReference type="Proteomes" id="UP000048908"/>
    </source>
</evidence>
<protein>
    <recommendedName>
        <fullName evidence="3">SGNH hydrolase-type esterase domain-containing protein</fullName>
    </recommendedName>
</protein>
<evidence type="ECO:0000256" key="2">
    <source>
        <dbReference type="SAM" id="SignalP"/>
    </source>
</evidence>
<accession>A0A0M6XKA0</accession>
<dbReference type="GO" id="GO:0016788">
    <property type="term" value="F:hydrolase activity, acting on ester bonds"/>
    <property type="evidence" value="ECO:0007669"/>
    <property type="project" value="UniProtKB-ARBA"/>
</dbReference>
<keyword evidence="2" id="KW-0732">Signal</keyword>
<dbReference type="InterPro" id="IPR036514">
    <property type="entry name" value="SGNH_hydro_sf"/>
</dbReference>
<dbReference type="Proteomes" id="UP000048908">
    <property type="component" value="Unassembled WGS sequence"/>
</dbReference>
<evidence type="ECO:0000256" key="1">
    <source>
        <dbReference type="SAM" id="MobiDB-lite"/>
    </source>
</evidence>
<dbReference type="Pfam" id="PF13472">
    <property type="entry name" value="Lipase_GDSL_2"/>
    <property type="match status" value="1"/>
</dbReference>